<dbReference type="GO" id="GO:0005829">
    <property type="term" value="C:cytosol"/>
    <property type="evidence" value="ECO:0007669"/>
    <property type="project" value="TreeGrafter"/>
</dbReference>
<keyword evidence="4 11" id="KW-0028">Amino-acid biosynthesis</keyword>
<keyword evidence="11" id="KW-0963">Cytoplasm</keyword>
<comment type="subunit">
    <text evidence="11">Monomer.</text>
</comment>
<dbReference type="GO" id="GO:0005524">
    <property type="term" value="F:ATP binding"/>
    <property type="evidence" value="ECO:0007669"/>
    <property type="project" value="UniProtKB-UniRule"/>
</dbReference>
<keyword evidence="11" id="KW-0479">Metal-binding</keyword>
<evidence type="ECO:0000256" key="9">
    <source>
        <dbReference type="ARBA" id="ARBA00023141"/>
    </source>
</evidence>
<feature type="binding site" evidence="11">
    <location>
        <position position="53"/>
    </location>
    <ligand>
        <name>substrate</name>
    </ligand>
</feature>
<comment type="caution">
    <text evidence="12">The sequence shown here is derived from an EMBL/GenBank/DDBJ whole genome shotgun (WGS) entry which is preliminary data.</text>
</comment>
<dbReference type="EMBL" id="JAEIJD010000002">
    <property type="protein sequence ID" value="MBI6629130.1"/>
    <property type="molecule type" value="Genomic_DNA"/>
</dbReference>
<dbReference type="InterPro" id="IPR000623">
    <property type="entry name" value="Shikimate_kinase/TSH1"/>
</dbReference>
<evidence type="ECO:0000256" key="4">
    <source>
        <dbReference type="ARBA" id="ARBA00022605"/>
    </source>
</evidence>
<dbReference type="PANTHER" id="PTHR21087:SF16">
    <property type="entry name" value="SHIKIMATE KINASE 1, CHLOROPLASTIC"/>
    <property type="match status" value="1"/>
</dbReference>
<dbReference type="AlphaFoldDB" id="A0A934HRA6"/>
<dbReference type="GO" id="GO:0008652">
    <property type="term" value="P:amino acid biosynthetic process"/>
    <property type="evidence" value="ECO:0007669"/>
    <property type="project" value="UniProtKB-KW"/>
</dbReference>
<name>A0A934HRA6_9RHOB</name>
<evidence type="ECO:0000256" key="7">
    <source>
        <dbReference type="ARBA" id="ARBA00022777"/>
    </source>
</evidence>
<dbReference type="Pfam" id="PF01202">
    <property type="entry name" value="SKI"/>
    <property type="match status" value="1"/>
</dbReference>
<comment type="function">
    <text evidence="11">Catalyzes the specific phosphorylation of the 3-hydroxyl group of shikimic acid using ATP as a cosubstrate.</text>
</comment>
<dbReference type="InterPro" id="IPR023000">
    <property type="entry name" value="Shikimate_kinase_CS"/>
</dbReference>
<keyword evidence="7 11" id="KW-0418">Kinase</keyword>
<dbReference type="GO" id="GO:0004765">
    <property type="term" value="F:shikimate kinase activity"/>
    <property type="evidence" value="ECO:0007669"/>
    <property type="project" value="UniProtKB-UniRule"/>
</dbReference>
<dbReference type="SUPFAM" id="SSF52540">
    <property type="entry name" value="P-loop containing nucleoside triphosphate hydrolases"/>
    <property type="match status" value="1"/>
</dbReference>
<accession>A0A934HRA6</accession>
<dbReference type="CDD" id="cd00464">
    <property type="entry name" value="SK"/>
    <property type="match status" value="1"/>
</dbReference>
<dbReference type="Proteomes" id="UP000613255">
    <property type="component" value="Unassembled WGS sequence"/>
</dbReference>
<evidence type="ECO:0000256" key="11">
    <source>
        <dbReference type="HAMAP-Rule" id="MF_00109"/>
    </source>
</evidence>
<dbReference type="PANTHER" id="PTHR21087">
    <property type="entry name" value="SHIKIMATE KINASE"/>
    <property type="match status" value="1"/>
</dbReference>
<dbReference type="InterPro" id="IPR027417">
    <property type="entry name" value="P-loop_NTPase"/>
</dbReference>
<feature type="binding site" evidence="11">
    <location>
        <position position="100"/>
    </location>
    <ligand>
        <name>substrate</name>
    </ligand>
</feature>
<comment type="caution">
    <text evidence="11">Lacks conserved residue(s) required for the propagation of feature annotation.</text>
</comment>
<keyword evidence="9 11" id="KW-0057">Aromatic amino acid biosynthesis</keyword>
<dbReference type="PRINTS" id="PR01100">
    <property type="entry name" value="SHIKIMTKNASE"/>
</dbReference>
<evidence type="ECO:0000256" key="10">
    <source>
        <dbReference type="ARBA" id="ARBA00048567"/>
    </source>
</evidence>
<comment type="similarity">
    <text evidence="2 11">Belongs to the shikimate kinase family.</text>
</comment>
<dbReference type="InterPro" id="IPR031322">
    <property type="entry name" value="Shikimate/glucono_kinase"/>
</dbReference>
<feature type="binding site" evidence="11">
    <location>
        <position position="35"/>
    </location>
    <ligand>
        <name>Mg(2+)</name>
        <dbReference type="ChEBI" id="CHEBI:18420"/>
    </ligand>
</feature>
<evidence type="ECO:0000256" key="3">
    <source>
        <dbReference type="ARBA" id="ARBA00012154"/>
    </source>
</evidence>
<gene>
    <name evidence="11" type="primary">aroK</name>
    <name evidence="12" type="ORF">JAO82_04465</name>
</gene>
<dbReference type="RefSeq" id="WP_198685235.1">
    <property type="nucleotide sequence ID" value="NZ_JAEIJD010000002.1"/>
</dbReference>
<dbReference type="Gene3D" id="3.40.50.300">
    <property type="entry name" value="P-loop containing nucleotide triphosphate hydrolases"/>
    <property type="match status" value="1"/>
</dbReference>
<feature type="binding site" evidence="11">
    <location>
        <begin position="31"/>
        <end position="36"/>
    </location>
    <ligand>
        <name>ATP</name>
        <dbReference type="ChEBI" id="CHEBI:30616"/>
    </ligand>
</feature>
<evidence type="ECO:0000313" key="12">
    <source>
        <dbReference type="EMBL" id="MBI6629130.1"/>
    </source>
</evidence>
<evidence type="ECO:0000256" key="1">
    <source>
        <dbReference type="ARBA" id="ARBA00004842"/>
    </source>
</evidence>
<keyword evidence="5 11" id="KW-0808">Transferase</keyword>
<comment type="cofactor">
    <cofactor evidence="11">
        <name>Mg(2+)</name>
        <dbReference type="ChEBI" id="CHEBI:18420"/>
    </cofactor>
    <text evidence="11">Binds 1 Mg(2+) ion per subunit.</text>
</comment>
<dbReference type="PROSITE" id="PS01128">
    <property type="entry name" value="SHIKIMATE_KINASE"/>
    <property type="match status" value="1"/>
</dbReference>
<organism evidence="12 13">
    <name type="scientific">Pontibaca salina</name>
    <dbReference type="NCBI Taxonomy" id="2795731"/>
    <lineage>
        <taxon>Bacteria</taxon>
        <taxon>Pseudomonadati</taxon>
        <taxon>Pseudomonadota</taxon>
        <taxon>Alphaproteobacteria</taxon>
        <taxon>Rhodobacterales</taxon>
        <taxon>Roseobacteraceae</taxon>
        <taxon>Pontibaca</taxon>
    </lineage>
</organism>
<feature type="binding site" evidence="11">
    <location>
        <position position="157"/>
    </location>
    <ligand>
        <name>substrate</name>
    </ligand>
</feature>
<feature type="binding site" evidence="11">
    <location>
        <position position="77"/>
    </location>
    <ligand>
        <name>substrate</name>
    </ligand>
</feature>
<comment type="subcellular location">
    <subcellularLocation>
        <location evidence="11">Cytoplasm</location>
    </subcellularLocation>
</comment>
<keyword evidence="8 11" id="KW-0067">ATP-binding</keyword>
<dbReference type="NCBIfam" id="NF010552">
    <property type="entry name" value="PRK13946.1"/>
    <property type="match status" value="1"/>
</dbReference>
<sequence length="198" mass="21455">MCETEQNSDRSAAASPPGRLKKTVVMVGMMGAGKTAVGRALAARLDVPFLDSDAEIEVAANRTIPEIFANEGEAFFRDKESRVIARLLQRPQHGVLSTGGGAFLSATNRQMISLYGVSVWLQADLEVLWNRVRHRDTRPLLRTADPRATLAALYDSRVPLYAKADLAVNSDGQAAIEDMVDRVLAALAARPDVLEPQG</sequence>
<evidence type="ECO:0000256" key="2">
    <source>
        <dbReference type="ARBA" id="ARBA00006997"/>
    </source>
</evidence>
<keyword evidence="13" id="KW-1185">Reference proteome</keyword>
<dbReference type="GO" id="GO:0009423">
    <property type="term" value="P:chorismate biosynthetic process"/>
    <property type="evidence" value="ECO:0007669"/>
    <property type="project" value="UniProtKB-UniRule"/>
</dbReference>
<keyword evidence="11" id="KW-0460">Magnesium</keyword>
<dbReference type="GO" id="GO:0009073">
    <property type="term" value="P:aromatic amino acid family biosynthetic process"/>
    <property type="evidence" value="ECO:0007669"/>
    <property type="project" value="UniProtKB-KW"/>
</dbReference>
<keyword evidence="6 11" id="KW-0547">Nucleotide-binding</keyword>
<proteinExistence type="inferred from homology"/>
<comment type="pathway">
    <text evidence="1 11">Metabolic intermediate biosynthesis; chorismate biosynthesis; chorismate from D-erythrose 4-phosphate and phosphoenolpyruvate: step 5/7.</text>
</comment>
<feature type="binding site" evidence="11">
    <location>
        <position position="138"/>
    </location>
    <ligand>
        <name>ATP</name>
        <dbReference type="ChEBI" id="CHEBI:30616"/>
    </ligand>
</feature>
<dbReference type="GO" id="GO:0000287">
    <property type="term" value="F:magnesium ion binding"/>
    <property type="evidence" value="ECO:0007669"/>
    <property type="project" value="UniProtKB-UniRule"/>
</dbReference>
<evidence type="ECO:0000256" key="6">
    <source>
        <dbReference type="ARBA" id="ARBA00022741"/>
    </source>
</evidence>
<evidence type="ECO:0000313" key="13">
    <source>
        <dbReference type="Proteomes" id="UP000613255"/>
    </source>
</evidence>
<evidence type="ECO:0000256" key="8">
    <source>
        <dbReference type="ARBA" id="ARBA00022840"/>
    </source>
</evidence>
<protein>
    <recommendedName>
        <fullName evidence="3 11">Shikimate kinase</fullName>
        <shortName evidence="11">SK</shortName>
        <ecNumber evidence="3 11">2.7.1.71</ecNumber>
    </recommendedName>
</protein>
<evidence type="ECO:0000256" key="5">
    <source>
        <dbReference type="ARBA" id="ARBA00022679"/>
    </source>
</evidence>
<dbReference type="EC" id="2.7.1.71" evidence="3 11"/>
<dbReference type="HAMAP" id="MF_00109">
    <property type="entry name" value="Shikimate_kinase"/>
    <property type="match status" value="1"/>
</dbReference>
<comment type="catalytic activity">
    <reaction evidence="10 11">
        <text>shikimate + ATP = 3-phosphoshikimate + ADP + H(+)</text>
        <dbReference type="Rhea" id="RHEA:13121"/>
        <dbReference type="ChEBI" id="CHEBI:15378"/>
        <dbReference type="ChEBI" id="CHEBI:30616"/>
        <dbReference type="ChEBI" id="CHEBI:36208"/>
        <dbReference type="ChEBI" id="CHEBI:145989"/>
        <dbReference type="ChEBI" id="CHEBI:456216"/>
        <dbReference type="EC" id="2.7.1.71"/>
    </reaction>
</comment>
<reference evidence="12" key="1">
    <citation type="submission" date="2020-12" db="EMBL/GenBank/DDBJ databases">
        <title>Pontibaca salina gen. nov., sp. nov., isolated from marine sediment.</title>
        <authorList>
            <person name="Bo J."/>
            <person name="Wang S."/>
            <person name="Song X."/>
            <person name="Du Z."/>
        </authorList>
    </citation>
    <scope>NUCLEOTIDE SEQUENCE</scope>
    <source>
        <strain evidence="12">S1109L</strain>
    </source>
</reference>